<dbReference type="EMBL" id="JARQZJ010000122">
    <property type="protein sequence ID" value="KAK9889479.1"/>
    <property type="molecule type" value="Genomic_DNA"/>
</dbReference>
<evidence type="ECO:0000256" key="4">
    <source>
        <dbReference type="ARBA" id="ARBA00022801"/>
    </source>
</evidence>
<dbReference type="AlphaFoldDB" id="A0AAW1V8K9"/>
<accession>A0AAW1V8K9</accession>
<dbReference type="FunFam" id="3.40.250.10:FF:000036">
    <property type="entry name" value="M-phase inducer phosphatase"/>
    <property type="match status" value="1"/>
</dbReference>
<dbReference type="Pfam" id="PF00581">
    <property type="entry name" value="Rhodanese"/>
    <property type="match status" value="1"/>
</dbReference>
<evidence type="ECO:0000256" key="1">
    <source>
        <dbReference type="ARBA" id="ARBA00011065"/>
    </source>
</evidence>
<dbReference type="InterPro" id="IPR036873">
    <property type="entry name" value="Rhodanese-like_dom_sf"/>
</dbReference>
<dbReference type="GO" id="GO:0004725">
    <property type="term" value="F:protein tyrosine phosphatase activity"/>
    <property type="evidence" value="ECO:0007669"/>
    <property type="project" value="UniProtKB-EC"/>
</dbReference>
<reference evidence="10 11" key="1">
    <citation type="submission" date="2023-03" db="EMBL/GenBank/DDBJ databases">
        <title>Genome insight into feeding habits of ladybird beetles.</title>
        <authorList>
            <person name="Li H.-S."/>
            <person name="Huang Y.-H."/>
            <person name="Pang H."/>
        </authorList>
    </citation>
    <scope>NUCLEOTIDE SEQUENCE [LARGE SCALE GENOMIC DNA]</scope>
    <source>
        <strain evidence="10">SYSU_2023b</strain>
        <tissue evidence="10">Whole body</tissue>
    </source>
</reference>
<keyword evidence="11" id="KW-1185">Reference proteome</keyword>
<evidence type="ECO:0000256" key="2">
    <source>
        <dbReference type="ARBA" id="ARBA00013064"/>
    </source>
</evidence>
<keyword evidence="6" id="KW-0131">Cell cycle</keyword>
<dbReference type="GO" id="GO:0110032">
    <property type="term" value="P:positive regulation of G2/MI transition of meiotic cell cycle"/>
    <property type="evidence" value="ECO:0007669"/>
    <property type="project" value="TreeGrafter"/>
</dbReference>
<dbReference type="GO" id="GO:0000086">
    <property type="term" value="P:G2/M transition of mitotic cell cycle"/>
    <property type="evidence" value="ECO:0007669"/>
    <property type="project" value="TreeGrafter"/>
</dbReference>
<evidence type="ECO:0000256" key="7">
    <source>
        <dbReference type="ARBA" id="ARBA00051722"/>
    </source>
</evidence>
<evidence type="ECO:0000259" key="9">
    <source>
        <dbReference type="PROSITE" id="PS50206"/>
    </source>
</evidence>
<name>A0AAW1V8K9_9CUCU</name>
<feature type="region of interest" description="Disordered" evidence="8">
    <location>
        <begin position="63"/>
        <end position="85"/>
    </location>
</feature>
<dbReference type="Gene3D" id="3.40.250.10">
    <property type="entry name" value="Rhodanese-like domain"/>
    <property type="match status" value="1"/>
</dbReference>
<evidence type="ECO:0000256" key="8">
    <source>
        <dbReference type="SAM" id="MobiDB-lite"/>
    </source>
</evidence>
<dbReference type="InterPro" id="IPR001763">
    <property type="entry name" value="Rhodanese-like_dom"/>
</dbReference>
<evidence type="ECO:0000256" key="5">
    <source>
        <dbReference type="ARBA" id="ARBA00022912"/>
    </source>
</evidence>
<comment type="catalytic activity">
    <reaction evidence="7">
        <text>O-phospho-L-tyrosyl-[protein] + H2O = L-tyrosyl-[protein] + phosphate</text>
        <dbReference type="Rhea" id="RHEA:10684"/>
        <dbReference type="Rhea" id="RHEA-COMP:10136"/>
        <dbReference type="Rhea" id="RHEA-COMP:20101"/>
        <dbReference type="ChEBI" id="CHEBI:15377"/>
        <dbReference type="ChEBI" id="CHEBI:43474"/>
        <dbReference type="ChEBI" id="CHEBI:46858"/>
        <dbReference type="ChEBI" id="CHEBI:61978"/>
        <dbReference type="EC" id="3.1.3.48"/>
    </reaction>
</comment>
<keyword evidence="5" id="KW-0904">Protein phosphatase</keyword>
<dbReference type="GO" id="GO:0010971">
    <property type="term" value="P:positive regulation of G2/M transition of mitotic cell cycle"/>
    <property type="evidence" value="ECO:0007669"/>
    <property type="project" value="TreeGrafter"/>
</dbReference>
<dbReference type="Proteomes" id="UP001431783">
    <property type="component" value="Unassembled WGS sequence"/>
</dbReference>
<dbReference type="GO" id="GO:0005737">
    <property type="term" value="C:cytoplasm"/>
    <property type="evidence" value="ECO:0007669"/>
    <property type="project" value="TreeGrafter"/>
</dbReference>
<dbReference type="InterPro" id="IPR000751">
    <property type="entry name" value="MPI_Phosphatase"/>
</dbReference>
<sequence length="450" mass="51532">MLNSISDYNNCQCTRPARKGISRRLNLSEFMDKENMEPLSPMKTEELSFYDGDSPRRMECTITSPSHFSSHHTHRETIDDLDPNSQDSGYGTTYNPTLGRFVSYASPSRSSRISVGSLGSQEDDFLESMSDFEPIDENLPVSFKTLINGELSAMTETVNCRLSPQEDSIRPLFRRALSLQNESNTPNISRVRSCLFKGEDIRSFKRPEPPSESETSPFRIKRSKIMDADNSCARPILKRAFSASEESIKCAVQRSAEEELIGDFSRTYSLPLTQGRHQDLKSITSHTLARLMKGEFDDVVASYKVIDCRYPYEFIGGHIEGAINVYTKDQCAELLNNQTSTHSNNKAHILIFHCEFSSERGPNLSRYLRQQDRSKNEAMYPSLQYPEIYLLEGGYKSFFSDHSNMCIPVAYKQMLHPEHEEDLRYFRSKSKTWNADTRQRSRVNLKRLGL</sequence>
<dbReference type="GO" id="GO:0009794">
    <property type="term" value="P:regulation of mitotic cell cycle, embryonic"/>
    <property type="evidence" value="ECO:0007669"/>
    <property type="project" value="UniProtKB-ARBA"/>
</dbReference>
<evidence type="ECO:0000313" key="11">
    <source>
        <dbReference type="Proteomes" id="UP001431783"/>
    </source>
</evidence>
<dbReference type="SMART" id="SM00450">
    <property type="entry name" value="RHOD"/>
    <property type="match status" value="1"/>
</dbReference>
<dbReference type="CDD" id="cd01530">
    <property type="entry name" value="Cdc25"/>
    <property type="match status" value="1"/>
</dbReference>
<dbReference type="GO" id="GO:0032502">
    <property type="term" value="P:developmental process"/>
    <property type="evidence" value="ECO:0007669"/>
    <property type="project" value="UniProtKB-ARBA"/>
</dbReference>
<dbReference type="PRINTS" id="PR00716">
    <property type="entry name" value="MPIPHPHTASE"/>
</dbReference>
<evidence type="ECO:0000256" key="6">
    <source>
        <dbReference type="ARBA" id="ARBA00023306"/>
    </source>
</evidence>
<evidence type="ECO:0000256" key="3">
    <source>
        <dbReference type="ARBA" id="ARBA00022618"/>
    </source>
</evidence>
<dbReference type="SUPFAM" id="SSF52821">
    <property type="entry name" value="Rhodanese/Cell cycle control phosphatase"/>
    <property type="match status" value="1"/>
</dbReference>
<dbReference type="PANTHER" id="PTHR10828">
    <property type="entry name" value="M-PHASE INDUCER PHOSPHATASE DUAL SPECIFICITY PHOSPHATASE CDC25"/>
    <property type="match status" value="1"/>
</dbReference>
<evidence type="ECO:0000313" key="10">
    <source>
        <dbReference type="EMBL" id="KAK9889479.1"/>
    </source>
</evidence>
<gene>
    <name evidence="10" type="ORF">WA026_004755</name>
</gene>
<feature type="domain" description="Rhodanese" evidence="9">
    <location>
        <begin position="299"/>
        <end position="407"/>
    </location>
</feature>
<keyword evidence="3" id="KW-0132">Cell division</keyword>
<comment type="similarity">
    <text evidence="1">Belongs to the MPI phosphatase family.</text>
</comment>
<dbReference type="GO" id="GO:0051301">
    <property type="term" value="P:cell division"/>
    <property type="evidence" value="ECO:0007669"/>
    <property type="project" value="UniProtKB-KW"/>
</dbReference>
<organism evidence="10 11">
    <name type="scientific">Henosepilachna vigintioctopunctata</name>
    <dbReference type="NCBI Taxonomy" id="420089"/>
    <lineage>
        <taxon>Eukaryota</taxon>
        <taxon>Metazoa</taxon>
        <taxon>Ecdysozoa</taxon>
        <taxon>Arthropoda</taxon>
        <taxon>Hexapoda</taxon>
        <taxon>Insecta</taxon>
        <taxon>Pterygota</taxon>
        <taxon>Neoptera</taxon>
        <taxon>Endopterygota</taxon>
        <taxon>Coleoptera</taxon>
        <taxon>Polyphaga</taxon>
        <taxon>Cucujiformia</taxon>
        <taxon>Coccinelloidea</taxon>
        <taxon>Coccinellidae</taxon>
        <taxon>Epilachninae</taxon>
        <taxon>Epilachnini</taxon>
        <taxon>Henosepilachna</taxon>
    </lineage>
</organism>
<dbReference type="EC" id="3.1.3.48" evidence="2"/>
<dbReference type="GO" id="GO:0010256">
    <property type="term" value="P:endomembrane system organization"/>
    <property type="evidence" value="ECO:0007669"/>
    <property type="project" value="UniProtKB-ARBA"/>
</dbReference>
<dbReference type="PROSITE" id="PS50206">
    <property type="entry name" value="RHODANESE_3"/>
    <property type="match status" value="1"/>
</dbReference>
<dbReference type="PANTHER" id="PTHR10828:SF76">
    <property type="entry name" value="M-PHASE INDUCER PHOSPHATASE"/>
    <property type="match status" value="1"/>
</dbReference>
<dbReference type="GO" id="GO:0005634">
    <property type="term" value="C:nucleus"/>
    <property type="evidence" value="ECO:0007669"/>
    <property type="project" value="TreeGrafter"/>
</dbReference>
<proteinExistence type="inferred from homology"/>
<keyword evidence="4" id="KW-0378">Hydrolase</keyword>
<comment type="caution">
    <text evidence="10">The sequence shown here is derived from an EMBL/GenBank/DDBJ whole genome shotgun (WGS) entry which is preliminary data.</text>
</comment>
<protein>
    <recommendedName>
        <fullName evidence="2">protein-tyrosine-phosphatase</fullName>
        <ecNumber evidence="2">3.1.3.48</ecNumber>
    </recommendedName>
</protein>